<feature type="domain" description="Heparinase II/III-like C-terminal" evidence="3">
    <location>
        <begin position="326"/>
        <end position="572"/>
    </location>
</feature>
<evidence type="ECO:0000259" key="3">
    <source>
        <dbReference type="Pfam" id="PF07940"/>
    </source>
</evidence>
<keyword evidence="5" id="KW-1185">Reference proteome</keyword>
<dbReference type="Pfam" id="PF07940">
    <property type="entry name" value="Hepar_II_III_C"/>
    <property type="match status" value="1"/>
</dbReference>
<dbReference type="Proteomes" id="UP000566324">
    <property type="component" value="Unassembled WGS sequence"/>
</dbReference>
<protein>
    <submittedName>
        <fullName evidence="4">Putative heparinase superfamily protein</fullName>
    </submittedName>
</protein>
<organism evidence="4 5">
    <name type="scientific">Sphingosinicella soli</name>
    <dbReference type="NCBI Taxonomy" id="333708"/>
    <lineage>
        <taxon>Bacteria</taxon>
        <taxon>Pseudomonadati</taxon>
        <taxon>Pseudomonadota</taxon>
        <taxon>Alphaproteobacteria</taxon>
        <taxon>Sphingomonadales</taxon>
        <taxon>Sphingosinicellaceae</taxon>
        <taxon>Sphingosinicella</taxon>
    </lineage>
</organism>
<evidence type="ECO:0000256" key="1">
    <source>
        <dbReference type="ARBA" id="ARBA00004196"/>
    </source>
</evidence>
<dbReference type="GO" id="GO:0016829">
    <property type="term" value="F:lyase activity"/>
    <property type="evidence" value="ECO:0007669"/>
    <property type="project" value="InterPro"/>
</dbReference>
<dbReference type="AlphaFoldDB" id="A0A7W7B1Z5"/>
<dbReference type="RefSeq" id="WP_184066431.1">
    <property type="nucleotide sequence ID" value="NZ_JACHNZ010000010.1"/>
</dbReference>
<name>A0A7W7B1Z5_9SPHN</name>
<evidence type="ECO:0000313" key="5">
    <source>
        <dbReference type="Proteomes" id="UP000566324"/>
    </source>
</evidence>
<sequence length="578" mass="61362">MSDSGGSDKGGRDGGQRLTRGRGDARTLGARLSEKLARIGYATPLHNRKLRGRPPLKLLAATADPIAGDIMAGREIAAGKLSFGGHAEAVRTLNFATSRAPLAWREWVHGFEWLRDLAAASDRKKGAIVAELVVEAWLASYREYDELAWRADLAGRRLMFWPLYAPYILSRGDPIYRSLVLNHLARTARHVDRAHEKMPEGMPRVEAAAGLLAAGLILPEGAARSVRAENALRKALGDVLLPGGGVASRRPSDALALLERLLTLRAFYEARKVEVSEVVVEGIETLASGVKGLMLGDGRLAAIHGGNICAPERLAKALALVGGNVRPTRNGASSGFQRMDAGKSVIVVDAGPPPAKDAGSGAHAGTLAFEMSDGDARLIVNCGGAEGAAAVLPEALAGLLRTTAAHATLIVNDTNSTRLLGGGGLGKGVGEVVVTRHESEEGCWLDATHDGYAKRFGMLHRRRIFLSADGRDIRGEDALEPVRATRLLGRRKALPFDVRFHLAPGVEATPTADGKGALLKLAAGRVWQMKVRGGRLTVDESIFVDESGKHRSVAQIVVSGETESGGATVNWSFKRASK</sequence>
<feature type="compositionally biased region" description="Basic and acidic residues" evidence="2">
    <location>
        <begin position="9"/>
        <end position="24"/>
    </location>
</feature>
<proteinExistence type="predicted"/>
<dbReference type="Gene3D" id="2.70.98.70">
    <property type="match status" value="1"/>
</dbReference>
<accession>A0A7W7B1Z5</accession>
<comment type="subcellular location">
    <subcellularLocation>
        <location evidence="1">Cell envelope</location>
    </subcellularLocation>
</comment>
<dbReference type="Gene3D" id="1.50.10.100">
    <property type="entry name" value="Chondroitin AC/alginate lyase"/>
    <property type="match status" value="1"/>
</dbReference>
<reference evidence="4 5" key="1">
    <citation type="submission" date="2020-08" db="EMBL/GenBank/DDBJ databases">
        <title>Genomic Encyclopedia of Type Strains, Phase IV (KMG-IV): sequencing the most valuable type-strain genomes for metagenomic binning, comparative biology and taxonomic classification.</title>
        <authorList>
            <person name="Goeker M."/>
        </authorList>
    </citation>
    <scope>NUCLEOTIDE SEQUENCE [LARGE SCALE GENOMIC DNA]</scope>
    <source>
        <strain evidence="4 5">DSM 17328</strain>
    </source>
</reference>
<evidence type="ECO:0000256" key="2">
    <source>
        <dbReference type="SAM" id="MobiDB-lite"/>
    </source>
</evidence>
<dbReference type="GO" id="GO:0030313">
    <property type="term" value="C:cell envelope"/>
    <property type="evidence" value="ECO:0007669"/>
    <property type="project" value="UniProtKB-SubCell"/>
</dbReference>
<dbReference type="EMBL" id="JACHNZ010000010">
    <property type="protein sequence ID" value="MBB4631545.1"/>
    <property type="molecule type" value="Genomic_DNA"/>
</dbReference>
<comment type="caution">
    <text evidence="4">The sequence shown here is derived from an EMBL/GenBank/DDBJ whole genome shotgun (WGS) entry which is preliminary data.</text>
</comment>
<feature type="region of interest" description="Disordered" evidence="2">
    <location>
        <begin position="1"/>
        <end position="24"/>
    </location>
</feature>
<gene>
    <name evidence="4" type="ORF">GGQ98_001157</name>
</gene>
<dbReference type="InterPro" id="IPR012480">
    <property type="entry name" value="Hepar_II_III_C"/>
</dbReference>
<dbReference type="InterPro" id="IPR008929">
    <property type="entry name" value="Chondroitin_lyas"/>
</dbReference>
<evidence type="ECO:0000313" key="4">
    <source>
        <dbReference type="EMBL" id="MBB4631545.1"/>
    </source>
</evidence>